<dbReference type="EMBL" id="JAUOPB010000005">
    <property type="protein sequence ID" value="MDO6422552.1"/>
    <property type="molecule type" value="Genomic_DNA"/>
</dbReference>
<reference evidence="2" key="1">
    <citation type="submission" date="2023-07" db="EMBL/GenBank/DDBJ databases">
        <title>Genome content predicts the carbon catabolic preferences of heterotrophic bacteria.</title>
        <authorList>
            <person name="Gralka M."/>
        </authorList>
    </citation>
    <scope>NUCLEOTIDE SEQUENCE</scope>
    <source>
        <strain evidence="2">I3M17_2</strain>
    </source>
</reference>
<evidence type="ECO:0000313" key="3">
    <source>
        <dbReference type="Proteomes" id="UP001169760"/>
    </source>
</evidence>
<feature type="signal peptide" evidence="1">
    <location>
        <begin position="1"/>
        <end position="21"/>
    </location>
</feature>
<protein>
    <submittedName>
        <fullName evidence="2">Transporter substrate-binding domain-containing protein</fullName>
    </submittedName>
</protein>
<accession>A0AAW7X4T5</accession>
<comment type="caution">
    <text evidence="2">The sequence shown here is derived from an EMBL/GenBank/DDBJ whole genome shotgun (WGS) entry which is preliminary data.</text>
</comment>
<keyword evidence="1" id="KW-0732">Signal</keyword>
<dbReference type="RefSeq" id="WP_216065838.1">
    <property type="nucleotide sequence ID" value="NZ_JAHKPP010000050.1"/>
</dbReference>
<gene>
    <name evidence="2" type="ORF">Q4521_08715</name>
</gene>
<sequence length="288" mass="32364">MKLIATFVLLITLLSSLPVFSQSITGELNIPNLDTEKDKLIHQLLDLALSKTGSNVEYIAQPNQLSAGRLVERIESNKVDVFWAGMSPEVEEALAPIRIPIFKGLLGHRIFVIRRGDEHRFKSVKTLSDLQHLSAGQGRFWGDTDILQKAGLPVTTTVKDANLWPMLDGGRFDYFPLAVHEPWSEIDARPDLDLTVDSNVLLVYPFAMYFYVNKNNTELYKAIETGMNIAIEDGSYDKMLFKSSMLKDALVRAKVADRAVIRIANPAMHPDTPVDVAKYWFDPTAKLF</sequence>
<organism evidence="2 3">
    <name type="scientific">Saccharophagus degradans</name>
    <dbReference type="NCBI Taxonomy" id="86304"/>
    <lineage>
        <taxon>Bacteria</taxon>
        <taxon>Pseudomonadati</taxon>
        <taxon>Pseudomonadota</taxon>
        <taxon>Gammaproteobacteria</taxon>
        <taxon>Cellvibrionales</taxon>
        <taxon>Cellvibrionaceae</taxon>
        <taxon>Saccharophagus</taxon>
    </lineage>
</organism>
<evidence type="ECO:0000256" key="1">
    <source>
        <dbReference type="SAM" id="SignalP"/>
    </source>
</evidence>
<name>A0AAW7X4T5_9GAMM</name>
<proteinExistence type="predicted"/>
<evidence type="ECO:0000313" key="2">
    <source>
        <dbReference type="EMBL" id="MDO6422552.1"/>
    </source>
</evidence>
<dbReference type="Proteomes" id="UP001169760">
    <property type="component" value="Unassembled WGS sequence"/>
</dbReference>
<feature type="chain" id="PRO_5043555204" evidence="1">
    <location>
        <begin position="22"/>
        <end position="288"/>
    </location>
</feature>
<dbReference type="AlphaFoldDB" id="A0AAW7X4T5"/>